<dbReference type="RefSeq" id="WP_110034009.1">
    <property type="nucleotide sequence ID" value="NZ_QGTR01000006.1"/>
</dbReference>
<dbReference type="Proteomes" id="UP000246352">
    <property type="component" value="Unassembled WGS sequence"/>
</dbReference>
<evidence type="ECO:0000313" key="1">
    <source>
        <dbReference type="EMBL" id="PWV97717.1"/>
    </source>
</evidence>
<gene>
    <name evidence="1" type="ORF">DFR52_106242</name>
</gene>
<accession>A0A317PJD9</accession>
<dbReference type="EMBL" id="QGTR01000006">
    <property type="protein sequence ID" value="PWV97717.1"/>
    <property type="molecule type" value="Genomic_DNA"/>
</dbReference>
<comment type="caution">
    <text evidence="1">The sequence shown here is derived from an EMBL/GenBank/DDBJ whole genome shotgun (WGS) entry which is preliminary data.</text>
</comment>
<organism evidence="1 2">
    <name type="scientific">Hoeflea marina</name>
    <dbReference type="NCBI Taxonomy" id="274592"/>
    <lineage>
        <taxon>Bacteria</taxon>
        <taxon>Pseudomonadati</taxon>
        <taxon>Pseudomonadota</taxon>
        <taxon>Alphaproteobacteria</taxon>
        <taxon>Hyphomicrobiales</taxon>
        <taxon>Rhizobiaceae</taxon>
        <taxon>Hoeflea</taxon>
    </lineage>
</organism>
<dbReference type="AlphaFoldDB" id="A0A317PJD9"/>
<name>A0A317PJD9_9HYPH</name>
<evidence type="ECO:0000313" key="2">
    <source>
        <dbReference type="Proteomes" id="UP000246352"/>
    </source>
</evidence>
<protein>
    <submittedName>
        <fullName evidence="1">Uncharacterized protein</fullName>
    </submittedName>
</protein>
<sequence length="68" mass="7982">MPFRNIANPDQLALLRRTLEELCVEFGVSAQDGETRDEIARRIVFLFERGMSGVEEMKQRLREDRQLT</sequence>
<keyword evidence="2" id="KW-1185">Reference proteome</keyword>
<reference evidence="1 2" key="1">
    <citation type="submission" date="2018-05" db="EMBL/GenBank/DDBJ databases">
        <title>Genomic Encyclopedia of Type Strains, Phase IV (KMG-IV): sequencing the most valuable type-strain genomes for metagenomic binning, comparative biology and taxonomic classification.</title>
        <authorList>
            <person name="Goeker M."/>
        </authorList>
    </citation>
    <scope>NUCLEOTIDE SEQUENCE [LARGE SCALE GENOMIC DNA]</scope>
    <source>
        <strain evidence="1 2">DSM 16791</strain>
    </source>
</reference>
<proteinExistence type="predicted"/>